<comment type="caution">
    <text evidence="1">The sequence shown here is derived from an EMBL/GenBank/DDBJ whole genome shotgun (WGS) entry which is preliminary data.</text>
</comment>
<gene>
    <name evidence="1" type="ORF">FN976_19675</name>
</gene>
<protein>
    <submittedName>
        <fullName evidence="1">Uncharacterized protein</fullName>
    </submittedName>
</protein>
<organism evidence="1 2">
    <name type="scientific">Caenimonas sedimenti</name>
    <dbReference type="NCBI Taxonomy" id="2596921"/>
    <lineage>
        <taxon>Bacteria</taxon>
        <taxon>Pseudomonadati</taxon>
        <taxon>Pseudomonadota</taxon>
        <taxon>Betaproteobacteria</taxon>
        <taxon>Burkholderiales</taxon>
        <taxon>Comamonadaceae</taxon>
        <taxon>Caenimonas</taxon>
    </lineage>
</organism>
<proteinExistence type="predicted"/>
<dbReference type="EMBL" id="VOBQ01000015">
    <property type="protein sequence ID" value="TWO69507.1"/>
    <property type="molecule type" value="Genomic_DNA"/>
</dbReference>
<dbReference type="OrthoDB" id="8480886at2"/>
<dbReference type="Proteomes" id="UP000318199">
    <property type="component" value="Unassembled WGS sequence"/>
</dbReference>
<name>A0A562ZM67_9BURK</name>
<evidence type="ECO:0000313" key="1">
    <source>
        <dbReference type="EMBL" id="TWO69507.1"/>
    </source>
</evidence>
<keyword evidence="2" id="KW-1185">Reference proteome</keyword>
<dbReference type="RefSeq" id="WP_145894765.1">
    <property type="nucleotide sequence ID" value="NZ_VOBQ01000015.1"/>
</dbReference>
<reference evidence="1 2" key="1">
    <citation type="submission" date="2019-07" db="EMBL/GenBank/DDBJ databases">
        <title>Caenimonas sedimenti sp. nov., isolated from activated sludge.</title>
        <authorList>
            <person name="Xu J."/>
        </authorList>
    </citation>
    <scope>NUCLEOTIDE SEQUENCE [LARGE SCALE GENOMIC DNA]</scope>
    <source>
        <strain evidence="1 2">HX-9-20</strain>
    </source>
</reference>
<accession>A0A562ZM67</accession>
<evidence type="ECO:0000313" key="2">
    <source>
        <dbReference type="Proteomes" id="UP000318199"/>
    </source>
</evidence>
<sequence>MNTILTRLSPSNTSQLLAAFSSAHAPIKTVQLIRNATAHQNAETLQGVRQRASAYIAAPIVHPLQAIFWIDPGTKDFLLLHAIEEMRDSSQAAIA</sequence>
<dbReference type="AlphaFoldDB" id="A0A562ZM67"/>